<keyword evidence="9" id="KW-1185">Reference proteome</keyword>
<evidence type="ECO:0000313" key="9">
    <source>
        <dbReference type="Proteomes" id="UP000095743"/>
    </source>
</evidence>
<dbReference type="Proteomes" id="UP000095743">
    <property type="component" value="Chromosome"/>
</dbReference>
<dbReference type="CDD" id="cd00009">
    <property type="entry name" value="AAA"/>
    <property type="match status" value="1"/>
</dbReference>
<dbReference type="CDD" id="cd00211">
    <property type="entry name" value="PTS_IIA_fru"/>
    <property type="match status" value="1"/>
</dbReference>
<dbReference type="Pfam" id="PF00158">
    <property type="entry name" value="Sigma54_activat"/>
    <property type="match status" value="1"/>
</dbReference>
<dbReference type="InterPro" id="IPR036662">
    <property type="entry name" value="PTS_EIIA_man-typ_sf"/>
</dbReference>
<dbReference type="Pfam" id="PF00874">
    <property type="entry name" value="PRD"/>
    <property type="match status" value="1"/>
</dbReference>
<dbReference type="InterPro" id="IPR036634">
    <property type="entry name" value="PRD_sf"/>
</dbReference>
<organism evidence="8 9">
    <name type="scientific">Geosporobacter ferrireducens</name>
    <dbReference type="NCBI Taxonomy" id="1424294"/>
    <lineage>
        <taxon>Bacteria</taxon>
        <taxon>Bacillati</taxon>
        <taxon>Bacillota</taxon>
        <taxon>Clostridia</taxon>
        <taxon>Peptostreptococcales</taxon>
        <taxon>Thermotaleaceae</taxon>
        <taxon>Geosporobacter</taxon>
    </lineage>
</organism>
<feature type="domain" description="Sigma-54 factor interaction" evidence="4">
    <location>
        <begin position="120"/>
        <end position="354"/>
    </location>
</feature>
<evidence type="ECO:0000259" key="4">
    <source>
        <dbReference type="PROSITE" id="PS50045"/>
    </source>
</evidence>
<dbReference type="InterPro" id="IPR025943">
    <property type="entry name" value="Sigma_54_int_dom_ATP-bd_2"/>
</dbReference>
<gene>
    <name evidence="8" type="ORF">Gferi_25595</name>
</gene>
<evidence type="ECO:0000259" key="5">
    <source>
        <dbReference type="PROSITE" id="PS51094"/>
    </source>
</evidence>
<dbReference type="OrthoDB" id="9765164at2"/>
<evidence type="ECO:0000259" key="6">
    <source>
        <dbReference type="PROSITE" id="PS51096"/>
    </source>
</evidence>
<evidence type="ECO:0000313" key="8">
    <source>
        <dbReference type="EMBL" id="AOT72631.1"/>
    </source>
</evidence>
<reference evidence="8 9" key="1">
    <citation type="submission" date="2016-09" db="EMBL/GenBank/DDBJ databases">
        <title>Genomic analysis reveals versatility of anaerobic energy metabolism of Geosporobacter ferrireducens IRF9 of phylum Firmicutes.</title>
        <authorList>
            <person name="Kim S.-J."/>
        </authorList>
    </citation>
    <scope>NUCLEOTIDE SEQUENCE [LARGE SCALE GENOMIC DNA]</scope>
    <source>
        <strain evidence="8 9">IRF9</strain>
    </source>
</reference>
<feature type="domain" description="PTS EIIA type-4" evidence="6">
    <location>
        <begin position="592"/>
        <end position="727"/>
    </location>
</feature>
<dbReference type="EMBL" id="CP017269">
    <property type="protein sequence ID" value="AOT72631.1"/>
    <property type="molecule type" value="Genomic_DNA"/>
</dbReference>
<dbReference type="InterPro" id="IPR016152">
    <property type="entry name" value="PTrfase/Anion_transptr"/>
</dbReference>
<evidence type="ECO:0000259" key="7">
    <source>
        <dbReference type="PROSITE" id="PS51372"/>
    </source>
</evidence>
<dbReference type="Gene3D" id="3.40.50.300">
    <property type="entry name" value="P-loop containing nucleotide triphosphate hydrolases"/>
    <property type="match status" value="1"/>
</dbReference>
<dbReference type="PROSITE" id="PS00676">
    <property type="entry name" value="SIGMA54_INTERACT_2"/>
    <property type="match status" value="1"/>
</dbReference>
<dbReference type="PROSITE" id="PS51372">
    <property type="entry name" value="PRD_2"/>
    <property type="match status" value="1"/>
</dbReference>
<evidence type="ECO:0000256" key="2">
    <source>
        <dbReference type="ARBA" id="ARBA00022741"/>
    </source>
</evidence>
<dbReference type="InterPro" id="IPR004701">
    <property type="entry name" value="PTS_EIIA_man-typ"/>
</dbReference>
<dbReference type="Pfam" id="PF03610">
    <property type="entry name" value="EIIA-man"/>
    <property type="match status" value="1"/>
</dbReference>
<keyword evidence="1" id="KW-0808">Transferase</keyword>
<dbReference type="InterPro" id="IPR027417">
    <property type="entry name" value="P-loop_NTPase"/>
</dbReference>
<name>A0A1D8GNW5_9FIRM</name>
<feature type="domain" description="PRD" evidence="7">
    <location>
        <begin position="485"/>
        <end position="589"/>
    </location>
</feature>
<dbReference type="SUPFAM" id="SSF53062">
    <property type="entry name" value="PTS system fructose IIA component-like"/>
    <property type="match status" value="1"/>
</dbReference>
<dbReference type="AlphaFoldDB" id="A0A1D8GNW5"/>
<dbReference type="Gene3D" id="1.10.10.60">
    <property type="entry name" value="Homeodomain-like"/>
    <property type="match status" value="1"/>
</dbReference>
<sequence length="977" mass="110764">MKRLLDLIQTEDKKNPLTDEEIAKALGINRSDVVNLRHTLNIGDSRERRKELLEEEIRKILESAPDISERGLTEELNTIGFKLSRNVVSKFLKLSKRKEQDCNNKELVFQKQSRGAFDKIIGADGSLKPQIELAKAAVLYPVDGLHTLIYGGTGVGKSELAESMYKFAIEANVKPQDAPFIVFNCADYAENPQLLLAQLFGYAKGAYTGAETNKEGLVEKANNGILFLDEVHRLPPEGQEILFFLIDKGKFRRLGETNIIREVKLMIIAATTEDFESSLLATFRRRIPMMIEIPSLSQRPLEEKFEIVRNFFRQEATRMNVSININYDVIIALLLYETNGNIGQLRSDIQVVCARGFLNYMVKKQNNINIEITDLPSPVVKGLLKINTNRKTIEKIINSNLEIYPEDESILQKSALEAAKESGYIFPKEIYKEIEDKYQKMEFQGVDAAIINRILADELEMKIRQLIKQFQYNKHNLIKKDLEKIVGEKIILAVEEMMKKAIKNIPDTDESLFYCLATHLSAAYERILQNKFTGNPQLSRICMEYPAEYKIAEEMSKIASYYLEIDLPEDEIAFIAMYLKTYSTRNILNENHVAVLVLSHGHVAEGMVYVANRLLGVEHARAIEMSLDESPSIVLEKAIESVTMMDQGKGVLILVDMGSLSGFGNIITERTGIRTRTITRVDTTMVIEAVRKALTAECELNDIADFLENERFLPKNQTPLKSVKKIVNVILSVCLTGKGAAEMLGKVIKEKNRIKEKVEIITLGALTDGNLDESIQSISSKKNILSIVGTIDPKVPGIPYISAKEILKGDGINRLHNLIDIFDNPPDRLKKGIQELSFQHLFNPELMYINVSARNKNEVLNRMANRMVEYGHVTERYVLSIHEREIMMPTVFKNMVALPHGSPEEIIQPAISIMTLAAPIIWDGEHAVDCVFMLGLNQYYKKEFRKLYTIFNNERVLSKIKKCKTADMLMEVLLTNG</sequence>
<dbReference type="PANTHER" id="PTHR32071">
    <property type="entry name" value="TRANSCRIPTIONAL REGULATORY PROTEIN"/>
    <property type="match status" value="1"/>
</dbReference>
<dbReference type="STRING" id="1424294.Gferi_25595"/>
<dbReference type="GO" id="GO:0009401">
    <property type="term" value="P:phosphoenolpyruvate-dependent sugar phosphotransferase system"/>
    <property type="evidence" value="ECO:0007669"/>
    <property type="project" value="InterPro"/>
</dbReference>
<dbReference type="Gene3D" id="3.40.930.10">
    <property type="entry name" value="Mannitol-specific EII, Chain A"/>
    <property type="match status" value="1"/>
</dbReference>
<accession>A0A1D8GNW5</accession>
<dbReference type="PROSITE" id="PS51096">
    <property type="entry name" value="PTS_EIIA_TYPE_4"/>
    <property type="match status" value="1"/>
</dbReference>
<dbReference type="PROSITE" id="PS51094">
    <property type="entry name" value="PTS_EIIA_TYPE_2"/>
    <property type="match status" value="1"/>
</dbReference>
<keyword evidence="3" id="KW-0067">ATP-binding</keyword>
<evidence type="ECO:0000256" key="1">
    <source>
        <dbReference type="ARBA" id="ARBA00022679"/>
    </source>
</evidence>
<dbReference type="InterPro" id="IPR011608">
    <property type="entry name" value="PRD"/>
</dbReference>
<dbReference type="KEGG" id="gfe:Gferi_25595"/>
<dbReference type="Pfam" id="PF00359">
    <property type="entry name" value="PTS_EIIA_2"/>
    <property type="match status" value="1"/>
</dbReference>
<dbReference type="PANTHER" id="PTHR32071:SF38">
    <property type="entry name" value="PSP OPERON TRANSCRIPTIONAL ACTIVATOR"/>
    <property type="match status" value="1"/>
</dbReference>
<dbReference type="SUPFAM" id="SSF52540">
    <property type="entry name" value="P-loop containing nucleoside triphosphate hydrolases"/>
    <property type="match status" value="1"/>
</dbReference>
<dbReference type="RefSeq" id="WP_069980940.1">
    <property type="nucleotide sequence ID" value="NZ_CP017269.1"/>
</dbReference>
<protein>
    <submittedName>
        <fullName evidence="8">RNA polymerase subunit sigma-54</fullName>
    </submittedName>
</protein>
<dbReference type="InterPro" id="IPR003593">
    <property type="entry name" value="AAA+_ATPase"/>
</dbReference>
<dbReference type="SUPFAM" id="SSF55804">
    <property type="entry name" value="Phoshotransferase/anion transport protein"/>
    <property type="match status" value="1"/>
</dbReference>
<feature type="domain" description="PTS EIIA type-2" evidence="5">
    <location>
        <begin position="840"/>
        <end position="976"/>
    </location>
</feature>
<dbReference type="GO" id="GO:0016740">
    <property type="term" value="F:transferase activity"/>
    <property type="evidence" value="ECO:0007669"/>
    <property type="project" value="UniProtKB-KW"/>
</dbReference>
<dbReference type="GO" id="GO:0016020">
    <property type="term" value="C:membrane"/>
    <property type="evidence" value="ECO:0007669"/>
    <property type="project" value="InterPro"/>
</dbReference>
<dbReference type="Gene3D" id="3.40.50.510">
    <property type="entry name" value="Phosphotransferase system, mannose-type IIA component"/>
    <property type="match status" value="1"/>
</dbReference>
<dbReference type="Gene3D" id="1.10.1790.10">
    <property type="entry name" value="PRD domain"/>
    <property type="match status" value="1"/>
</dbReference>
<dbReference type="GO" id="GO:0006355">
    <property type="term" value="P:regulation of DNA-templated transcription"/>
    <property type="evidence" value="ECO:0007669"/>
    <property type="project" value="InterPro"/>
</dbReference>
<keyword evidence="2" id="KW-0547">Nucleotide-binding</keyword>
<dbReference type="InterPro" id="IPR002178">
    <property type="entry name" value="PTS_EIIA_type-2_dom"/>
</dbReference>
<dbReference type="PROSITE" id="PS50045">
    <property type="entry name" value="SIGMA54_INTERACT_4"/>
    <property type="match status" value="1"/>
</dbReference>
<dbReference type="SMART" id="SM00382">
    <property type="entry name" value="AAA"/>
    <property type="match status" value="1"/>
</dbReference>
<dbReference type="GO" id="GO:0005524">
    <property type="term" value="F:ATP binding"/>
    <property type="evidence" value="ECO:0007669"/>
    <property type="project" value="UniProtKB-KW"/>
</dbReference>
<evidence type="ECO:0000256" key="3">
    <source>
        <dbReference type="ARBA" id="ARBA00022840"/>
    </source>
</evidence>
<dbReference type="InterPro" id="IPR002078">
    <property type="entry name" value="Sigma_54_int"/>
</dbReference>
<dbReference type="SUPFAM" id="SSF63520">
    <property type="entry name" value="PTS-regulatory domain, PRD"/>
    <property type="match status" value="1"/>
</dbReference>
<proteinExistence type="predicted"/>